<evidence type="ECO:0000256" key="6">
    <source>
        <dbReference type="SAM" id="MobiDB-lite"/>
    </source>
</evidence>
<feature type="region of interest" description="Disordered" evidence="6">
    <location>
        <begin position="205"/>
        <end position="230"/>
    </location>
</feature>
<dbReference type="GO" id="GO:0016020">
    <property type="term" value="C:membrane"/>
    <property type="evidence" value="ECO:0007669"/>
    <property type="project" value="UniProtKB-SubCell"/>
</dbReference>
<keyword evidence="5 7" id="KW-0472">Membrane</keyword>
<evidence type="ECO:0000256" key="7">
    <source>
        <dbReference type="SAM" id="Phobius"/>
    </source>
</evidence>
<gene>
    <name evidence="8" type="ORF">AURDEDRAFT_73359</name>
</gene>
<evidence type="ECO:0000256" key="1">
    <source>
        <dbReference type="ARBA" id="ARBA00004141"/>
    </source>
</evidence>
<organism evidence="8 9">
    <name type="scientific">Auricularia subglabra (strain TFB-10046 / SS5)</name>
    <name type="common">White-rot fungus</name>
    <name type="synonym">Auricularia delicata (strain TFB10046)</name>
    <dbReference type="NCBI Taxonomy" id="717982"/>
    <lineage>
        <taxon>Eukaryota</taxon>
        <taxon>Fungi</taxon>
        <taxon>Dikarya</taxon>
        <taxon>Basidiomycota</taxon>
        <taxon>Agaricomycotina</taxon>
        <taxon>Agaricomycetes</taxon>
        <taxon>Auriculariales</taxon>
        <taxon>Auriculariaceae</taxon>
        <taxon>Auricularia</taxon>
    </lineage>
</organism>
<dbReference type="EMBL" id="JH687843">
    <property type="protein sequence ID" value="EJD37353.1"/>
    <property type="molecule type" value="Genomic_DNA"/>
</dbReference>
<keyword evidence="9" id="KW-1185">Reference proteome</keyword>
<feature type="transmembrane region" description="Helical" evidence="7">
    <location>
        <begin position="137"/>
        <end position="159"/>
    </location>
</feature>
<feature type="transmembrane region" description="Helical" evidence="7">
    <location>
        <begin position="65"/>
        <end position="85"/>
    </location>
</feature>
<sequence>MPMFAIAQNIAIDGVFGLLLATDPVEKAGFTTWFTLQFGLAYALLAHGGNEWAHAPRVRRHLPAIFILMLAACVAAYWSFAQWWITSQIGLHRGKTYAGRPGPDMMELSFWAALVGQCYLSVASLGQLIIREHSGGVSWAIWATRALGSATGMYAYYAWRWYFWPEAHEYFANPFALLLGVVGLLADAMYPLVFVQVRRTERVQPDGRKLRGNNTSVPSDPKPRSEKIQQ</sequence>
<reference evidence="9" key="1">
    <citation type="journal article" date="2012" name="Science">
        <title>The Paleozoic origin of enzymatic lignin decomposition reconstructed from 31 fungal genomes.</title>
        <authorList>
            <person name="Floudas D."/>
            <person name="Binder M."/>
            <person name="Riley R."/>
            <person name="Barry K."/>
            <person name="Blanchette R.A."/>
            <person name="Henrissat B."/>
            <person name="Martinez A.T."/>
            <person name="Otillar R."/>
            <person name="Spatafora J.W."/>
            <person name="Yadav J.S."/>
            <person name="Aerts A."/>
            <person name="Benoit I."/>
            <person name="Boyd A."/>
            <person name="Carlson A."/>
            <person name="Copeland A."/>
            <person name="Coutinho P.M."/>
            <person name="de Vries R.P."/>
            <person name="Ferreira P."/>
            <person name="Findley K."/>
            <person name="Foster B."/>
            <person name="Gaskell J."/>
            <person name="Glotzer D."/>
            <person name="Gorecki P."/>
            <person name="Heitman J."/>
            <person name="Hesse C."/>
            <person name="Hori C."/>
            <person name="Igarashi K."/>
            <person name="Jurgens J.A."/>
            <person name="Kallen N."/>
            <person name="Kersten P."/>
            <person name="Kohler A."/>
            <person name="Kuees U."/>
            <person name="Kumar T.K.A."/>
            <person name="Kuo A."/>
            <person name="LaButti K."/>
            <person name="Larrondo L.F."/>
            <person name="Lindquist E."/>
            <person name="Ling A."/>
            <person name="Lombard V."/>
            <person name="Lucas S."/>
            <person name="Lundell T."/>
            <person name="Martin R."/>
            <person name="McLaughlin D.J."/>
            <person name="Morgenstern I."/>
            <person name="Morin E."/>
            <person name="Murat C."/>
            <person name="Nagy L.G."/>
            <person name="Nolan M."/>
            <person name="Ohm R.A."/>
            <person name="Patyshakuliyeva A."/>
            <person name="Rokas A."/>
            <person name="Ruiz-Duenas F.J."/>
            <person name="Sabat G."/>
            <person name="Salamov A."/>
            <person name="Samejima M."/>
            <person name="Schmutz J."/>
            <person name="Slot J.C."/>
            <person name="St John F."/>
            <person name="Stenlid J."/>
            <person name="Sun H."/>
            <person name="Sun S."/>
            <person name="Syed K."/>
            <person name="Tsang A."/>
            <person name="Wiebenga A."/>
            <person name="Young D."/>
            <person name="Pisabarro A."/>
            <person name="Eastwood D.C."/>
            <person name="Martin F."/>
            <person name="Cullen D."/>
            <person name="Grigoriev I.V."/>
            <person name="Hibbett D.S."/>
        </authorList>
    </citation>
    <scope>NUCLEOTIDE SEQUENCE [LARGE SCALE GENOMIC DNA]</scope>
    <source>
        <strain evidence="9">TFB10046</strain>
    </source>
</reference>
<proteinExistence type="inferred from homology"/>
<evidence type="ECO:0000256" key="3">
    <source>
        <dbReference type="ARBA" id="ARBA00022692"/>
    </source>
</evidence>
<dbReference type="PANTHER" id="PTHR42038:SF2">
    <property type="entry name" value="TERPENE CYCLASE AUSL"/>
    <property type="match status" value="1"/>
</dbReference>
<evidence type="ECO:0000313" key="8">
    <source>
        <dbReference type="EMBL" id="EJD37353.1"/>
    </source>
</evidence>
<feature type="compositionally biased region" description="Basic and acidic residues" evidence="6">
    <location>
        <begin position="221"/>
        <end position="230"/>
    </location>
</feature>
<keyword evidence="4 7" id="KW-1133">Transmembrane helix</keyword>
<protein>
    <submittedName>
        <fullName evidence="8">Uncharacterized protein</fullName>
    </submittedName>
</protein>
<feature type="transmembrane region" description="Helical" evidence="7">
    <location>
        <begin position="110"/>
        <end position="130"/>
    </location>
</feature>
<feature type="transmembrane region" description="Helical" evidence="7">
    <location>
        <begin position="171"/>
        <end position="195"/>
    </location>
</feature>
<name>J0WUB1_AURST</name>
<dbReference type="OMA" id="CLNIAWE"/>
<evidence type="ECO:0000256" key="5">
    <source>
        <dbReference type="ARBA" id="ARBA00023136"/>
    </source>
</evidence>
<dbReference type="KEGG" id="adl:AURDEDRAFT_73359"/>
<dbReference type="InterPro" id="IPR039020">
    <property type="entry name" value="PaxB-like"/>
</dbReference>
<comment type="subcellular location">
    <subcellularLocation>
        <location evidence="1">Membrane</location>
        <topology evidence="1">Multi-pass membrane protein</topology>
    </subcellularLocation>
</comment>
<dbReference type="GO" id="GO:0016829">
    <property type="term" value="F:lyase activity"/>
    <property type="evidence" value="ECO:0007669"/>
    <property type="project" value="InterPro"/>
</dbReference>
<dbReference type="InParanoid" id="J0WUB1"/>
<evidence type="ECO:0000313" key="9">
    <source>
        <dbReference type="Proteomes" id="UP000006514"/>
    </source>
</evidence>
<dbReference type="OrthoDB" id="3240792at2759"/>
<dbReference type="eggNOG" id="ENOG502RZ5S">
    <property type="taxonomic scope" value="Eukaryota"/>
</dbReference>
<evidence type="ECO:0000256" key="2">
    <source>
        <dbReference type="ARBA" id="ARBA00006757"/>
    </source>
</evidence>
<evidence type="ECO:0000256" key="4">
    <source>
        <dbReference type="ARBA" id="ARBA00022989"/>
    </source>
</evidence>
<accession>J0WUB1</accession>
<keyword evidence="3 7" id="KW-0812">Transmembrane</keyword>
<dbReference type="PANTHER" id="PTHR42038">
    <property type="match status" value="1"/>
</dbReference>
<comment type="similarity">
    <text evidence="2">Belongs to the paxB family.</text>
</comment>
<dbReference type="Proteomes" id="UP000006514">
    <property type="component" value="Unassembled WGS sequence"/>
</dbReference>
<dbReference type="AlphaFoldDB" id="J0WUB1"/>
<dbReference type="Pfam" id="PF25129">
    <property type="entry name" value="Pyr4-TMTC"/>
    <property type="match status" value="1"/>
</dbReference>